<dbReference type="SMART" id="SM00241">
    <property type="entry name" value="ZP"/>
    <property type="match status" value="1"/>
</dbReference>
<keyword evidence="6" id="KW-1185">Reference proteome</keyword>
<dbReference type="Pfam" id="PF00100">
    <property type="entry name" value="Zona_pellucida"/>
    <property type="match status" value="1"/>
</dbReference>
<organism evidence="5 6">
    <name type="scientific">Hymenochirus boettgeri</name>
    <name type="common">Congo dwarf clawed frog</name>
    <dbReference type="NCBI Taxonomy" id="247094"/>
    <lineage>
        <taxon>Eukaryota</taxon>
        <taxon>Metazoa</taxon>
        <taxon>Chordata</taxon>
        <taxon>Craniata</taxon>
        <taxon>Vertebrata</taxon>
        <taxon>Euteleostomi</taxon>
        <taxon>Amphibia</taxon>
        <taxon>Batrachia</taxon>
        <taxon>Anura</taxon>
        <taxon>Pipoidea</taxon>
        <taxon>Pipidae</taxon>
        <taxon>Pipinae</taxon>
        <taxon>Hymenochirus</taxon>
    </lineage>
</organism>
<sequence length="262" mass="29875">MRVVLSIPYLQSMGYSAYMVSLNDRRCQPMIIGDWMYFFFSYNSCLTKKQVERDSIIYTNKLIVQDAESTITHKKKMNLSLKCQKYKNAVVEGAYVANDTSGNTLTRYFLFHAMLGFFHTSDFTTEVHSFPYTVELNQELYVQAKLMTEDKDLVVFVETCVASPTRFDFANNIYYIIKNGCGVDGYKTYPSPSDNIARFGFKAFSFLDSGSNVFLKCQLAVCNKNTFPSRCSQGCTSRHKRAADSTYEKVKVLIGPIRMSGL</sequence>
<dbReference type="PANTHER" id="PTHR14002">
    <property type="entry name" value="ENDOGLIN/TGF-BETA RECEPTOR TYPE III"/>
    <property type="match status" value="1"/>
</dbReference>
<dbReference type="InterPro" id="IPR055356">
    <property type="entry name" value="ZP-N"/>
</dbReference>
<evidence type="ECO:0000256" key="2">
    <source>
        <dbReference type="ARBA" id="ARBA00023157"/>
    </source>
</evidence>
<dbReference type="PROSITE" id="PS51034">
    <property type="entry name" value="ZP_2"/>
    <property type="match status" value="1"/>
</dbReference>
<dbReference type="EMBL" id="JAACNH010000008">
    <property type="protein sequence ID" value="KAG8435661.1"/>
    <property type="molecule type" value="Genomic_DNA"/>
</dbReference>
<gene>
    <name evidence="5" type="ORF">GDO86_013548</name>
</gene>
<proteinExistence type="predicted"/>
<keyword evidence="2" id="KW-1015">Disulfide bond</keyword>
<evidence type="ECO:0000313" key="5">
    <source>
        <dbReference type="EMBL" id="KAG8435661.1"/>
    </source>
</evidence>
<dbReference type="InterPro" id="IPR042235">
    <property type="entry name" value="ZP-C_dom"/>
</dbReference>
<feature type="domain" description="ZP" evidence="4">
    <location>
        <begin position="1"/>
        <end position="238"/>
    </location>
</feature>
<dbReference type="Pfam" id="PF23344">
    <property type="entry name" value="ZP-N"/>
    <property type="match status" value="1"/>
</dbReference>
<accession>A0A8T2IZ12</accession>
<dbReference type="Gene3D" id="2.60.40.3210">
    <property type="entry name" value="Zona pellucida, ZP-N domain"/>
    <property type="match status" value="1"/>
</dbReference>
<comment type="caution">
    <text evidence="5">The sequence shown here is derived from an EMBL/GenBank/DDBJ whole genome shotgun (WGS) entry which is preliminary data.</text>
</comment>
<dbReference type="InterPro" id="IPR001507">
    <property type="entry name" value="ZP_dom"/>
</dbReference>
<keyword evidence="1" id="KW-0732">Signal</keyword>
<evidence type="ECO:0000256" key="1">
    <source>
        <dbReference type="ARBA" id="ARBA00022729"/>
    </source>
</evidence>
<dbReference type="OrthoDB" id="9897319at2759"/>
<dbReference type="PRINTS" id="PR00023">
    <property type="entry name" value="ZPELLUCIDA"/>
</dbReference>
<dbReference type="PANTHER" id="PTHR14002:SF38">
    <property type="entry name" value="CUB AND ZONA PELLUCIDA-LIKE DOMAIN-CONTAINING PROTEIN 1"/>
    <property type="match status" value="1"/>
</dbReference>
<evidence type="ECO:0000259" key="4">
    <source>
        <dbReference type="PROSITE" id="PS51034"/>
    </source>
</evidence>
<dbReference type="InterPro" id="IPR048290">
    <property type="entry name" value="ZP_chr"/>
</dbReference>
<evidence type="ECO:0000313" key="6">
    <source>
        <dbReference type="Proteomes" id="UP000812440"/>
    </source>
</evidence>
<keyword evidence="3" id="KW-0325">Glycoprotein</keyword>
<dbReference type="InterPro" id="IPR055355">
    <property type="entry name" value="ZP-C"/>
</dbReference>
<evidence type="ECO:0000256" key="3">
    <source>
        <dbReference type="ARBA" id="ARBA00023180"/>
    </source>
</evidence>
<dbReference type="Proteomes" id="UP000812440">
    <property type="component" value="Chromosome 7"/>
</dbReference>
<reference evidence="5" key="1">
    <citation type="thesis" date="2020" institute="ProQuest LLC" country="789 East Eisenhower Parkway, Ann Arbor, MI, USA">
        <title>Comparative Genomics and Chromosome Evolution.</title>
        <authorList>
            <person name="Mudd A.B."/>
        </authorList>
    </citation>
    <scope>NUCLEOTIDE SEQUENCE</scope>
    <source>
        <strain evidence="5">Female2</strain>
        <tissue evidence="5">Blood</tissue>
    </source>
</reference>
<dbReference type="Gene3D" id="2.60.40.4100">
    <property type="entry name" value="Zona pellucida, ZP-C domain"/>
    <property type="match status" value="1"/>
</dbReference>
<dbReference type="AlphaFoldDB" id="A0A8T2IZ12"/>
<name>A0A8T2IZ12_9PIPI</name>
<protein>
    <recommendedName>
        <fullName evidence="4">ZP domain-containing protein</fullName>
    </recommendedName>
</protein>